<evidence type="ECO:0000313" key="3">
    <source>
        <dbReference type="Proteomes" id="UP001500707"/>
    </source>
</evidence>
<comment type="caution">
    <text evidence="2">The sequence shown here is derived from an EMBL/GenBank/DDBJ whole genome shotgun (WGS) entry which is preliminary data.</text>
</comment>
<dbReference type="EMBL" id="BAABCE010000003">
    <property type="protein sequence ID" value="GAA3535593.1"/>
    <property type="molecule type" value="Genomic_DNA"/>
</dbReference>
<proteinExistence type="predicted"/>
<gene>
    <name evidence="2" type="ORF">GCM10022295_16890</name>
</gene>
<name>A0ABP6VKN8_9ACTN</name>
<dbReference type="Proteomes" id="UP001500707">
    <property type="component" value="Unassembled WGS sequence"/>
</dbReference>
<keyword evidence="3" id="KW-1185">Reference proteome</keyword>
<sequence length="102" mass="10823">MGRVGTLDPPKTLAPIRTRVRTGTFRDGNFRSPGVSRGFPGRSSGRMWGTGILLHRTTSIAQDAGVSTTGEIAGGRSGRSGRMTVRRTLVTLGVRSRPEVAS</sequence>
<feature type="region of interest" description="Disordered" evidence="1">
    <location>
        <begin position="23"/>
        <end position="43"/>
    </location>
</feature>
<organism evidence="2 3">
    <name type="scientific">Streptomyces osmaniensis</name>
    <dbReference type="NCBI Taxonomy" id="593134"/>
    <lineage>
        <taxon>Bacteria</taxon>
        <taxon>Bacillati</taxon>
        <taxon>Actinomycetota</taxon>
        <taxon>Actinomycetes</taxon>
        <taxon>Kitasatosporales</taxon>
        <taxon>Streptomycetaceae</taxon>
        <taxon>Streptomyces</taxon>
    </lineage>
</organism>
<protein>
    <submittedName>
        <fullName evidence="2">Uncharacterized protein</fullName>
    </submittedName>
</protein>
<evidence type="ECO:0000313" key="2">
    <source>
        <dbReference type="EMBL" id="GAA3535593.1"/>
    </source>
</evidence>
<reference evidence="3" key="1">
    <citation type="journal article" date="2019" name="Int. J. Syst. Evol. Microbiol.">
        <title>The Global Catalogue of Microorganisms (GCM) 10K type strain sequencing project: providing services to taxonomists for standard genome sequencing and annotation.</title>
        <authorList>
            <consortium name="The Broad Institute Genomics Platform"/>
            <consortium name="The Broad Institute Genome Sequencing Center for Infectious Disease"/>
            <person name="Wu L."/>
            <person name="Ma J."/>
        </authorList>
    </citation>
    <scope>NUCLEOTIDE SEQUENCE [LARGE SCALE GENOMIC DNA]</scope>
    <source>
        <strain evidence="3">JCM 17656</strain>
    </source>
</reference>
<accession>A0ABP6VKN8</accession>
<evidence type="ECO:0000256" key="1">
    <source>
        <dbReference type="SAM" id="MobiDB-lite"/>
    </source>
</evidence>